<keyword evidence="5" id="KW-0029">Amino-acid transport</keyword>
<reference evidence="8" key="1">
    <citation type="journal article" date="2019" name="Int. J. Syst. Evol. Microbiol.">
        <title>The Global Catalogue of Microorganisms (GCM) 10K type strain sequencing project: providing services to taxonomists for standard genome sequencing and annotation.</title>
        <authorList>
            <consortium name="The Broad Institute Genomics Platform"/>
            <consortium name="The Broad Institute Genome Sequencing Center for Infectious Disease"/>
            <person name="Wu L."/>
            <person name="Ma J."/>
        </authorList>
    </citation>
    <scope>NUCLEOTIDE SEQUENCE [LARGE SCALE GENOMIC DNA]</scope>
    <source>
        <strain evidence="8">CGMCC 1.5362</strain>
    </source>
</reference>
<proteinExistence type="inferred from homology"/>
<comment type="caution">
    <text evidence="7">The sequence shown here is derived from an EMBL/GenBank/DDBJ whole genome shotgun (WGS) entry which is preliminary data.</text>
</comment>
<keyword evidence="4 7" id="KW-0067">ATP-binding</keyword>
<dbReference type="InterPro" id="IPR003439">
    <property type="entry name" value="ABC_transporter-like_ATP-bd"/>
</dbReference>
<evidence type="ECO:0000313" key="7">
    <source>
        <dbReference type="EMBL" id="GGK65928.1"/>
    </source>
</evidence>
<protein>
    <submittedName>
        <fullName evidence="7">ABC transporter ATP-binding protein</fullName>
    </submittedName>
</protein>
<keyword evidence="8" id="KW-1185">Reference proteome</keyword>
<dbReference type="PANTHER" id="PTHR43820:SF4">
    <property type="entry name" value="HIGH-AFFINITY BRANCHED-CHAIN AMINO ACID TRANSPORT ATP-BINDING PROTEIN LIVF"/>
    <property type="match status" value="1"/>
</dbReference>
<evidence type="ECO:0000256" key="4">
    <source>
        <dbReference type="ARBA" id="ARBA00022840"/>
    </source>
</evidence>
<evidence type="ECO:0000256" key="5">
    <source>
        <dbReference type="ARBA" id="ARBA00022970"/>
    </source>
</evidence>
<gene>
    <name evidence="7" type="ORF">GCM10011509_12780</name>
</gene>
<sequence length="263" mass="27611">MTDVTAGSSAGARAAPALEVRDLSLRIGGAQILQDISFAVPAGQIVGVIGPNGAGKTTLFNLVSGTMTPTAGQVLLDGQDITGRSVTQRASAGLGRTFQTSSLFPRLSVEENVRLAAQVREGGALSLTRFPRRGDAASRRAVELLDEVGLSHRLGRMAGDLPHGDKRKLEIAMLLATDPSVVLLDEPMAGVASGDVDGLTEVIRSLHRDHGRTVLMVEHHMEVLLGLVERVAVLHFGTLLTIDTPEAVMADPTVQSAYLGEAV</sequence>
<dbReference type="EMBL" id="BMLB01000002">
    <property type="protein sequence ID" value="GGK65928.1"/>
    <property type="molecule type" value="Genomic_DNA"/>
</dbReference>
<dbReference type="SMART" id="SM00382">
    <property type="entry name" value="AAA"/>
    <property type="match status" value="1"/>
</dbReference>
<organism evidence="7 8">
    <name type="scientific">Ornithinimicrobium pekingense</name>
    <dbReference type="NCBI Taxonomy" id="384677"/>
    <lineage>
        <taxon>Bacteria</taxon>
        <taxon>Bacillati</taxon>
        <taxon>Actinomycetota</taxon>
        <taxon>Actinomycetes</taxon>
        <taxon>Micrococcales</taxon>
        <taxon>Ornithinimicrobiaceae</taxon>
        <taxon>Ornithinimicrobium</taxon>
    </lineage>
</organism>
<evidence type="ECO:0000256" key="1">
    <source>
        <dbReference type="ARBA" id="ARBA00005417"/>
    </source>
</evidence>
<keyword evidence="3" id="KW-0547">Nucleotide-binding</keyword>
<dbReference type="InterPro" id="IPR032823">
    <property type="entry name" value="BCA_ABC_TP_C"/>
</dbReference>
<evidence type="ECO:0000256" key="2">
    <source>
        <dbReference type="ARBA" id="ARBA00022448"/>
    </source>
</evidence>
<dbReference type="Proteomes" id="UP000662111">
    <property type="component" value="Unassembled WGS sequence"/>
</dbReference>
<keyword evidence="2" id="KW-0813">Transport</keyword>
<dbReference type="PANTHER" id="PTHR43820">
    <property type="entry name" value="HIGH-AFFINITY BRANCHED-CHAIN AMINO ACID TRANSPORT ATP-BINDING PROTEIN LIVF"/>
    <property type="match status" value="1"/>
</dbReference>
<name>A0ABQ2F9I1_9MICO</name>
<dbReference type="Gene3D" id="3.40.50.300">
    <property type="entry name" value="P-loop containing nucleotide triphosphate hydrolases"/>
    <property type="match status" value="1"/>
</dbReference>
<feature type="domain" description="ABC transporter" evidence="6">
    <location>
        <begin position="18"/>
        <end position="261"/>
    </location>
</feature>
<dbReference type="Pfam" id="PF00005">
    <property type="entry name" value="ABC_tran"/>
    <property type="match status" value="1"/>
</dbReference>
<dbReference type="GO" id="GO:0005524">
    <property type="term" value="F:ATP binding"/>
    <property type="evidence" value="ECO:0007669"/>
    <property type="project" value="UniProtKB-KW"/>
</dbReference>
<evidence type="ECO:0000259" key="6">
    <source>
        <dbReference type="PROSITE" id="PS50893"/>
    </source>
</evidence>
<accession>A0ABQ2F9I1</accession>
<dbReference type="InterPro" id="IPR052156">
    <property type="entry name" value="BCAA_Transport_ATP-bd_LivF"/>
</dbReference>
<dbReference type="SUPFAM" id="SSF52540">
    <property type="entry name" value="P-loop containing nucleoside triphosphate hydrolases"/>
    <property type="match status" value="1"/>
</dbReference>
<evidence type="ECO:0000313" key="8">
    <source>
        <dbReference type="Proteomes" id="UP000662111"/>
    </source>
</evidence>
<dbReference type="Pfam" id="PF12399">
    <property type="entry name" value="BCA_ABC_TP_C"/>
    <property type="match status" value="1"/>
</dbReference>
<evidence type="ECO:0000256" key="3">
    <source>
        <dbReference type="ARBA" id="ARBA00022741"/>
    </source>
</evidence>
<dbReference type="CDD" id="cd03219">
    <property type="entry name" value="ABC_Mj1267_LivG_branched"/>
    <property type="match status" value="1"/>
</dbReference>
<dbReference type="RefSeq" id="WP_022920238.1">
    <property type="nucleotide sequence ID" value="NZ_BMLB01000002.1"/>
</dbReference>
<dbReference type="PROSITE" id="PS50893">
    <property type="entry name" value="ABC_TRANSPORTER_2"/>
    <property type="match status" value="1"/>
</dbReference>
<dbReference type="InterPro" id="IPR003593">
    <property type="entry name" value="AAA+_ATPase"/>
</dbReference>
<dbReference type="InterPro" id="IPR027417">
    <property type="entry name" value="P-loop_NTPase"/>
</dbReference>
<comment type="similarity">
    <text evidence="1">Belongs to the ABC transporter superfamily.</text>
</comment>